<keyword evidence="2" id="KW-1185">Reference proteome</keyword>
<dbReference type="AlphaFoldDB" id="A0AAN8F4F7"/>
<protein>
    <submittedName>
        <fullName evidence="1">Uncharacterized protein</fullName>
    </submittedName>
</protein>
<name>A0AAN8F4F7_TRICO</name>
<comment type="caution">
    <text evidence="1">The sequence shown here is derived from an EMBL/GenBank/DDBJ whole genome shotgun (WGS) entry which is preliminary data.</text>
</comment>
<dbReference type="EMBL" id="WIXE01017033">
    <property type="protein sequence ID" value="KAK5972097.1"/>
    <property type="molecule type" value="Genomic_DNA"/>
</dbReference>
<accession>A0AAN8F4F7</accession>
<evidence type="ECO:0000313" key="2">
    <source>
        <dbReference type="Proteomes" id="UP001331761"/>
    </source>
</evidence>
<evidence type="ECO:0000313" key="1">
    <source>
        <dbReference type="EMBL" id="KAK5972097.1"/>
    </source>
</evidence>
<gene>
    <name evidence="1" type="ORF">GCK32_003597</name>
</gene>
<organism evidence="1 2">
    <name type="scientific">Trichostrongylus colubriformis</name>
    <name type="common">Black scour worm</name>
    <dbReference type="NCBI Taxonomy" id="6319"/>
    <lineage>
        <taxon>Eukaryota</taxon>
        <taxon>Metazoa</taxon>
        <taxon>Ecdysozoa</taxon>
        <taxon>Nematoda</taxon>
        <taxon>Chromadorea</taxon>
        <taxon>Rhabditida</taxon>
        <taxon>Rhabditina</taxon>
        <taxon>Rhabditomorpha</taxon>
        <taxon>Strongyloidea</taxon>
        <taxon>Trichostrongylidae</taxon>
        <taxon>Trichostrongylus</taxon>
    </lineage>
</organism>
<reference evidence="1 2" key="1">
    <citation type="submission" date="2019-10" db="EMBL/GenBank/DDBJ databases">
        <title>Assembly and Annotation for the nematode Trichostrongylus colubriformis.</title>
        <authorList>
            <person name="Martin J."/>
        </authorList>
    </citation>
    <scope>NUCLEOTIDE SEQUENCE [LARGE SCALE GENOMIC DNA]</scope>
    <source>
        <strain evidence="1">G859</strain>
        <tissue evidence="1">Whole worm</tissue>
    </source>
</reference>
<sequence>MGSSITTSSRYPTSRADALMEWCWPHNDVSEVRVTLQWVCFAVFLMVQRKAETKDKHVSLRVFFYVRS</sequence>
<dbReference type="Proteomes" id="UP001331761">
    <property type="component" value="Unassembled WGS sequence"/>
</dbReference>
<proteinExistence type="predicted"/>